<keyword evidence="6" id="KW-1185">Reference proteome</keyword>
<sequence length="690" mass="78593">MGNSEEMKKKAVKRARVESCGGCIPGEGNDGDVLVKDGGDVLVKDAGDVLVKDGGDVLVKDGGDVLVKDEATHGVLVKDGGDVLVKDEATHGGTSVGESVEAVVEAPWVGGSTREVEVGSTPPQATITDLTQHFQSIFDRTTFRSFKDHVMNVARVDIKEEPDSFDLDSPTPPSSPDINSLLNCSAVFQEHDNTNESDRTHTIQDPDRSFSAQEETIKFIIVPEASQRGRDLLVEGSYTYVKDRASKKGRQRWRCQIRRGRTGCLASVMQEGDKFTRGSKPHTCDPRGCTLALAKIKAYVRREGKARPSASGSTIANEAVAAHLSLDIPATCLPSMDSLIRSVNFLRQNRGPQHPKDLQFEWVYEALPPNFVRQEVKLGHQRHIIMYTDKQLQLLQKAKILYSDVTFKVIQIPYKQLWCIHVFIMQDNLWKQIPVLMVLMSRRFKSDYVAVLSKMRELVPSFRLRTVVLDFESAVWAAFNEVFRDENIVLRGCAFHWTQAIYRRIKKLGLQLEYNQKKKTQTFLQELMCLPYLPADQIEEVFLNFYDLVEKIHPKSFRRLMSYIEKTWISGCWCPTDWSVFKHSIRTNDDVKEWHDSLNTAESIHTGKVNMYKLIEVLYRESKKVPTQCQLMSEQMIQNRQRKAHISKQIYQAWEELAQRKITQWTLLGLVAKYHQPSLIAEDRPDSDEE</sequence>
<keyword evidence="3" id="KW-0862">Zinc</keyword>
<gene>
    <name evidence="5" type="ORF">OTU49_007107</name>
</gene>
<dbReference type="PANTHER" id="PTHR20956:SF12">
    <property type="entry name" value="FLYWCH-TYPE DOMAIN-CONTAINING PROTEIN"/>
    <property type="match status" value="1"/>
</dbReference>
<accession>A0AAW0WYX9</accession>
<dbReference type="Pfam" id="PF04500">
    <property type="entry name" value="FLYWCH"/>
    <property type="match status" value="1"/>
</dbReference>
<organism evidence="5 6">
    <name type="scientific">Cherax quadricarinatus</name>
    <name type="common">Australian red claw crayfish</name>
    <dbReference type="NCBI Taxonomy" id="27406"/>
    <lineage>
        <taxon>Eukaryota</taxon>
        <taxon>Metazoa</taxon>
        <taxon>Ecdysozoa</taxon>
        <taxon>Arthropoda</taxon>
        <taxon>Crustacea</taxon>
        <taxon>Multicrustacea</taxon>
        <taxon>Malacostraca</taxon>
        <taxon>Eumalacostraca</taxon>
        <taxon>Eucarida</taxon>
        <taxon>Decapoda</taxon>
        <taxon>Pleocyemata</taxon>
        <taxon>Astacidea</taxon>
        <taxon>Parastacoidea</taxon>
        <taxon>Parastacidae</taxon>
        <taxon>Cherax</taxon>
    </lineage>
</organism>
<comment type="caution">
    <text evidence="5">The sequence shown here is derived from an EMBL/GenBank/DDBJ whole genome shotgun (WGS) entry which is preliminary data.</text>
</comment>
<evidence type="ECO:0000313" key="5">
    <source>
        <dbReference type="EMBL" id="KAK8732458.1"/>
    </source>
</evidence>
<protein>
    <recommendedName>
        <fullName evidence="4">FLYWCH-type domain-containing protein</fullName>
    </recommendedName>
</protein>
<keyword evidence="2" id="KW-0863">Zinc-finger</keyword>
<keyword evidence="1" id="KW-0479">Metal-binding</keyword>
<dbReference type="EMBL" id="JARKIK010000057">
    <property type="protein sequence ID" value="KAK8732458.1"/>
    <property type="molecule type" value="Genomic_DNA"/>
</dbReference>
<dbReference type="Gene3D" id="2.20.25.240">
    <property type="match status" value="1"/>
</dbReference>
<dbReference type="Proteomes" id="UP001445076">
    <property type="component" value="Unassembled WGS sequence"/>
</dbReference>
<evidence type="ECO:0000256" key="2">
    <source>
        <dbReference type="ARBA" id="ARBA00022771"/>
    </source>
</evidence>
<evidence type="ECO:0000256" key="1">
    <source>
        <dbReference type="ARBA" id="ARBA00022723"/>
    </source>
</evidence>
<name>A0AAW0WYX9_CHEQU</name>
<evidence type="ECO:0000256" key="3">
    <source>
        <dbReference type="ARBA" id="ARBA00022833"/>
    </source>
</evidence>
<evidence type="ECO:0000259" key="4">
    <source>
        <dbReference type="Pfam" id="PF04500"/>
    </source>
</evidence>
<evidence type="ECO:0000313" key="6">
    <source>
        <dbReference type="Proteomes" id="UP001445076"/>
    </source>
</evidence>
<dbReference type="AlphaFoldDB" id="A0AAW0WYX9"/>
<reference evidence="5 6" key="1">
    <citation type="journal article" date="2024" name="BMC Genomics">
        <title>Genome assembly of redclaw crayfish (Cherax quadricarinatus) provides insights into its immune adaptation and hypoxia tolerance.</title>
        <authorList>
            <person name="Liu Z."/>
            <person name="Zheng J."/>
            <person name="Li H."/>
            <person name="Fang K."/>
            <person name="Wang S."/>
            <person name="He J."/>
            <person name="Zhou D."/>
            <person name="Weng S."/>
            <person name="Chi M."/>
            <person name="Gu Z."/>
            <person name="He J."/>
            <person name="Li F."/>
            <person name="Wang M."/>
        </authorList>
    </citation>
    <scope>NUCLEOTIDE SEQUENCE [LARGE SCALE GENOMIC DNA]</scope>
    <source>
        <strain evidence="5">ZL_2023a</strain>
    </source>
</reference>
<feature type="domain" description="FLYWCH-type" evidence="4">
    <location>
        <begin position="225"/>
        <end position="283"/>
    </location>
</feature>
<dbReference type="GO" id="GO:0008270">
    <property type="term" value="F:zinc ion binding"/>
    <property type="evidence" value="ECO:0007669"/>
    <property type="project" value="UniProtKB-KW"/>
</dbReference>
<dbReference type="InterPro" id="IPR007588">
    <property type="entry name" value="Znf_FLYWCH"/>
</dbReference>
<dbReference type="PANTHER" id="PTHR20956">
    <property type="entry name" value="HEH2P"/>
    <property type="match status" value="1"/>
</dbReference>
<proteinExistence type="predicted"/>